<dbReference type="Pfam" id="PF00682">
    <property type="entry name" value="HMGL-like"/>
    <property type="match status" value="1"/>
</dbReference>
<evidence type="ECO:0000256" key="2">
    <source>
        <dbReference type="ARBA" id="ARBA00009767"/>
    </source>
</evidence>
<dbReference type="SUPFAM" id="SSF51569">
    <property type="entry name" value="Aldolase"/>
    <property type="match status" value="1"/>
</dbReference>
<reference evidence="7 8" key="1">
    <citation type="submission" date="2016-06" db="EMBL/GenBank/DDBJ databases">
        <authorList>
            <person name="Kjaerup R.B."/>
            <person name="Dalgaard T.S."/>
            <person name="Juul-Madsen H.R."/>
        </authorList>
    </citation>
    <scope>NUCLEOTIDE SEQUENCE [LARGE SCALE GENOMIC DNA]</scope>
</reference>
<keyword evidence="4 5" id="KW-0808">Transferase</keyword>
<dbReference type="PANTHER" id="PTHR46911">
    <property type="match status" value="1"/>
</dbReference>
<organism evidence="7 8">
    <name type="scientific">Zymoseptoria tritici (strain ST99CH_3D7)</name>
    <dbReference type="NCBI Taxonomy" id="1276538"/>
    <lineage>
        <taxon>Eukaryota</taxon>
        <taxon>Fungi</taxon>
        <taxon>Dikarya</taxon>
        <taxon>Ascomycota</taxon>
        <taxon>Pezizomycotina</taxon>
        <taxon>Dothideomycetes</taxon>
        <taxon>Dothideomycetidae</taxon>
        <taxon>Mycosphaerellales</taxon>
        <taxon>Mycosphaerellaceae</taxon>
        <taxon>Zymoseptoria</taxon>
    </lineage>
</organism>
<keyword evidence="8" id="KW-1185">Reference proteome</keyword>
<evidence type="ECO:0000256" key="5">
    <source>
        <dbReference type="RuleBase" id="RU003523"/>
    </source>
</evidence>
<evidence type="ECO:0000259" key="6">
    <source>
        <dbReference type="PROSITE" id="PS50991"/>
    </source>
</evidence>
<dbReference type="PROSITE" id="PS00815">
    <property type="entry name" value="AIPM_HOMOCIT_SYNTH_1"/>
    <property type="match status" value="1"/>
</dbReference>
<dbReference type="PROSITE" id="PS00816">
    <property type="entry name" value="AIPM_HOMOCIT_SYNTH_2"/>
    <property type="match status" value="1"/>
</dbReference>
<evidence type="ECO:0000256" key="3">
    <source>
        <dbReference type="ARBA" id="ARBA00012973"/>
    </source>
</evidence>
<comment type="catalytic activity">
    <reaction evidence="1">
        <text>3-methyl-2-oxobutanoate + acetyl-CoA + H2O = (2S)-2-isopropylmalate + CoA + H(+)</text>
        <dbReference type="Rhea" id="RHEA:21524"/>
        <dbReference type="ChEBI" id="CHEBI:1178"/>
        <dbReference type="ChEBI" id="CHEBI:11851"/>
        <dbReference type="ChEBI" id="CHEBI:15377"/>
        <dbReference type="ChEBI" id="CHEBI:15378"/>
        <dbReference type="ChEBI" id="CHEBI:57287"/>
        <dbReference type="ChEBI" id="CHEBI:57288"/>
        <dbReference type="EC" id="2.3.3.13"/>
    </reaction>
</comment>
<evidence type="ECO:0000256" key="1">
    <source>
        <dbReference type="ARBA" id="ARBA00000064"/>
    </source>
</evidence>
<sequence>MTTYQCCCGLSAEEKYGGRDVGFSYPERKWPNRTIDEAPVLLSCDLRDGNQSLGSPMTFDQKMEMFLLLVALGFKEIEVGFPCANTTEFDFVRYLVDTPGLIPDDVWIQVLSPCREDAIRTTIDSVRGARQVLIFTYLPSSDLARQTVLGLTEAQWIDQAVRGARWIRSLTEDDVEGKSKSKTRWRFGFGFEDFASARAEAVIACADAISAAWQPSREEWIYLGVASSVEVSQPNVFADQVEHFSNSIARRDCIRLAVHAHNDRGTAVASAELACLAGAQRVEGCLFGNGERAGNLDLVTFALNLLARGIDPTLDLRRLDDVRGHCERLTGIPVHLRAPYAGDYSFRAFSGGHQDAISKGVHRRAAGASSVNGGSSPVWPQWRIPYLPIDPAEVGRSIYSVMGITSQSGKAGVVMAVRTGLELDVPVELARAFSRSVKQRSLDVAAELSVEETCAYFLSTFRVREAVKLAAEQFNEHTDNATTVAVTAAYDARTHGTFVSSHPVYNTSGVWTRWSNHLSTSTSKTAEPLVASYIRLQVELHLDVWGVGIGQDEEHARMCAAYSAVLARNGPLQ</sequence>
<dbReference type="InterPro" id="IPR000891">
    <property type="entry name" value="PYR_CT"/>
</dbReference>
<dbReference type="STRING" id="1276538.A0A1X7RW26"/>
<evidence type="ECO:0000256" key="4">
    <source>
        <dbReference type="ARBA" id="ARBA00022679"/>
    </source>
</evidence>
<dbReference type="InterPro" id="IPR013785">
    <property type="entry name" value="Aldolase_TIM"/>
</dbReference>
<dbReference type="PANTHER" id="PTHR46911:SF1">
    <property type="entry name" value="2-ISOPROPYLMALATE SYNTHASE"/>
    <property type="match status" value="1"/>
</dbReference>
<protein>
    <recommendedName>
        <fullName evidence="3">2-isopropylmalate synthase</fullName>
        <ecNumber evidence="3">2.3.3.13</ecNumber>
    </recommendedName>
</protein>
<dbReference type="PROSITE" id="PS50991">
    <property type="entry name" value="PYR_CT"/>
    <property type="match status" value="1"/>
</dbReference>
<comment type="similarity">
    <text evidence="2">Belongs to the alpha-IPM synthase/homocitrate synthase family. LeuA type 2 subfamily.</text>
</comment>
<gene>
    <name evidence="7" type="ORF">ZT3D7_G6603</name>
</gene>
<dbReference type="NCBIfam" id="NF002991">
    <property type="entry name" value="PRK03739.1"/>
    <property type="match status" value="1"/>
</dbReference>
<proteinExistence type="inferred from homology"/>
<dbReference type="GO" id="GO:0005739">
    <property type="term" value="C:mitochondrion"/>
    <property type="evidence" value="ECO:0007669"/>
    <property type="project" value="TreeGrafter"/>
</dbReference>
<dbReference type="GO" id="GO:0009098">
    <property type="term" value="P:L-leucine biosynthetic process"/>
    <property type="evidence" value="ECO:0007669"/>
    <property type="project" value="TreeGrafter"/>
</dbReference>
<dbReference type="InterPro" id="IPR054692">
    <property type="entry name" value="LeuA-like_post-cat"/>
</dbReference>
<dbReference type="InterPro" id="IPR036230">
    <property type="entry name" value="LeuA_allosteric_dom_sf"/>
</dbReference>
<name>A0A1X7RW26_ZYMT9</name>
<dbReference type="Gene3D" id="3.20.20.70">
    <property type="entry name" value="Aldolase class I"/>
    <property type="match status" value="1"/>
</dbReference>
<dbReference type="Pfam" id="PF22615">
    <property type="entry name" value="IPMS_D2"/>
    <property type="match status" value="1"/>
</dbReference>
<accession>A0A1X7RW26</accession>
<dbReference type="EC" id="2.3.3.13" evidence="3"/>
<evidence type="ECO:0000313" key="8">
    <source>
        <dbReference type="Proteomes" id="UP000215127"/>
    </source>
</evidence>
<dbReference type="Gene3D" id="3.30.160.270">
    <property type="match status" value="1"/>
</dbReference>
<dbReference type="EMBL" id="LT853697">
    <property type="protein sequence ID" value="SMQ51450.1"/>
    <property type="molecule type" value="Genomic_DNA"/>
</dbReference>
<dbReference type="GO" id="GO:0003852">
    <property type="term" value="F:2-isopropylmalate synthase activity"/>
    <property type="evidence" value="ECO:0007669"/>
    <property type="project" value="UniProtKB-EC"/>
</dbReference>
<dbReference type="Proteomes" id="UP000215127">
    <property type="component" value="Chromosome 6"/>
</dbReference>
<evidence type="ECO:0000313" key="7">
    <source>
        <dbReference type="EMBL" id="SMQ51450.1"/>
    </source>
</evidence>
<dbReference type="AlphaFoldDB" id="A0A1X7RW26"/>
<feature type="domain" description="Pyruvate carboxyltransferase" evidence="6">
    <location>
        <begin position="39"/>
        <end position="320"/>
    </location>
</feature>
<dbReference type="InterPro" id="IPR002034">
    <property type="entry name" value="AIPM/Hcit_synth_CS"/>
</dbReference>